<dbReference type="PROSITE" id="PS51257">
    <property type="entry name" value="PROKAR_LIPOPROTEIN"/>
    <property type="match status" value="1"/>
</dbReference>
<accession>A0A0K1PUD3</accession>
<proteinExistence type="predicted"/>
<dbReference type="KEGG" id="llu:AKJ09_03383"/>
<dbReference type="Proteomes" id="UP000064967">
    <property type="component" value="Chromosome"/>
</dbReference>
<feature type="chain" id="PRO_5005466380" description="Thiol:disulfide interchange protein DsbD N-terminal domain-containing protein" evidence="1">
    <location>
        <begin position="24"/>
        <end position="183"/>
    </location>
</feature>
<evidence type="ECO:0000313" key="2">
    <source>
        <dbReference type="EMBL" id="AKU96719.1"/>
    </source>
</evidence>
<dbReference type="AlphaFoldDB" id="A0A0K1PUD3"/>
<reference evidence="2 3" key="1">
    <citation type="submission" date="2015-08" db="EMBL/GenBank/DDBJ databases">
        <authorList>
            <person name="Babu N.S."/>
            <person name="Beckwith C.J."/>
            <person name="Beseler K.G."/>
            <person name="Brison A."/>
            <person name="Carone J.V."/>
            <person name="Caskin T.P."/>
            <person name="Diamond M."/>
            <person name="Durham M.E."/>
            <person name="Foxe J.M."/>
            <person name="Go M."/>
            <person name="Henderson B.A."/>
            <person name="Jones I.B."/>
            <person name="McGettigan J.A."/>
            <person name="Micheletti S.J."/>
            <person name="Nasrallah M.E."/>
            <person name="Ortiz D."/>
            <person name="Piller C.R."/>
            <person name="Privatt S.R."/>
            <person name="Schneider S.L."/>
            <person name="Sharp S."/>
            <person name="Smith T.C."/>
            <person name="Stanton J.D."/>
            <person name="Ullery H.E."/>
            <person name="Wilson R.J."/>
            <person name="Serrano M.G."/>
            <person name="Buck G."/>
            <person name="Lee V."/>
            <person name="Wang Y."/>
            <person name="Carvalho R."/>
            <person name="Voegtly L."/>
            <person name="Shi R."/>
            <person name="Duckworth R."/>
            <person name="Johnson A."/>
            <person name="Loviza R."/>
            <person name="Walstead R."/>
            <person name="Shah Z."/>
            <person name="Kiflezghi M."/>
            <person name="Wade K."/>
            <person name="Ball S.L."/>
            <person name="Bradley K.W."/>
            <person name="Asai D.J."/>
            <person name="Bowman C.A."/>
            <person name="Russell D.A."/>
            <person name="Pope W.H."/>
            <person name="Jacobs-Sera D."/>
            <person name="Hendrix R.W."/>
            <person name="Hatfull G.F."/>
        </authorList>
    </citation>
    <scope>NUCLEOTIDE SEQUENCE [LARGE SCALE GENOMIC DNA]</scope>
    <source>
        <strain evidence="2 3">DSM 27648</strain>
    </source>
</reference>
<organism evidence="2 3">
    <name type="scientific">Labilithrix luteola</name>
    <dbReference type="NCBI Taxonomy" id="1391654"/>
    <lineage>
        <taxon>Bacteria</taxon>
        <taxon>Pseudomonadati</taxon>
        <taxon>Myxococcota</taxon>
        <taxon>Polyangia</taxon>
        <taxon>Polyangiales</taxon>
        <taxon>Labilitrichaceae</taxon>
        <taxon>Labilithrix</taxon>
    </lineage>
</organism>
<dbReference type="EMBL" id="CP012333">
    <property type="protein sequence ID" value="AKU96719.1"/>
    <property type="molecule type" value="Genomic_DNA"/>
</dbReference>
<keyword evidence="1" id="KW-0732">Signal</keyword>
<evidence type="ECO:0000256" key="1">
    <source>
        <dbReference type="SAM" id="SignalP"/>
    </source>
</evidence>
<name>A0A0K1PUD3_9BACT</name>
<keyword evidence="3" id="KW-1185">Reference proteome</keyword>
<feature type="signal peptide" evidence="1">
    <location>
        <begin position="1"/>
        <end position="23"/>
    </location>
</feature>
<dbReference type="STRING" id="1391654.AKJ09_03383"/>
<sequence>MRSTSIVALTGCLATLAMFAVTACEKKSAEPKVEGAAPPSSANAEAVDAALPASSARVEIPEVLVRAGAATSVQVAWNAPAGTTLNDDAPFRVRWTRSEGLTEAPPDMKATGGAVKDGMKFSVTPTNATAATLVGEVDLVVCDVETHAVCLPVHRSLELDFFPEKTAAAEVRVSVPLPAAKTR</sequence>
<gene>
    <name evidence="2" type="ORF">AKJ09_03383</name>
</gene>
<evidence type="ECO:0008006" key="4">
    <source>
        <dbReference type="Google" id="ProtNLM"/>
    </source>
</evidence>
<evidence type="ECO:0000313" key="3">
    <source>
        <dbReference type="Proteomes" id="UP000064967"/>
    </source>
</evidence>
<protein>
    <recommendedName>
        <fullName evidence="4">Thiol:disulfide interchange protein DsbD N-terminal domain-containing protein</fullName>
    </recommendedName>
</protein>